<proteinExistence type="predicted"/>
<evidence type="ECO:0000256" key="1">
    <source>
        <dbReference type="SAM" id="MobiDB-lite"/>
    </source>
</evidence>
<dbReference type="EMBL" id="GBEZ01001655">
    <property type="protein sequence ID" value="JAC83336.1"/>
    <property type="molecule type" value="Transcribed_RNA"/>
</dbReference>
<protein>
    <submittedName>
        <fullName evidence="2">Uncharacterized protein</fullName>
    </submittedName>
</protein>
<sequence length="158" mass="17731">MNSSRRSSQPFGCFGSLRSEPARTKTTDWRSAHILVVPLLWVDHIRQPRRFGTDQTRQQNGGFNRESNSSSFCSSTARSASNENSSVEAQVEEASAPRVYASRFATAPRNFPRHTATGTDSRVFMRYVESSVDSPSRLSVSSSDTDHIPSLRVSEYWH</sequence>
<feature type="compositionally biased region" description="Low complexity" evidence="1">
    <location>
        <begin position="63"/>
        <end position="81"/>
    </location>
</feature>
<organism evidence="2">
    <name type="scientific">Tetraselmis sp. GSL018</name>
    <dbReference type="NCBI Taxonomy" id="582737"/>
    <lineage>
        <taxon>Eukaryota</taxon>
        <taxon>Viridiplantae</taxon>
        <taxon>Chlorophyta</taxon>
        <taxon>core chlorophytes</taxon>
        <taxon>Chlorodendrophyceae</taxon>
        <taxon>Chlorodendrales</taxon>
        <taxon>Chlorodendraceae</taxon>
        <taxon>Tetraselmis</taxon>
    </lineage>
</organism>
<accession>A0A061SKT0</accession>
<reference evidence="2" key="1">
    <citation type="submission" date="2014-05" db="EMBL/GenBank/DDBJ databases">
        <title>The transcriptome of the halophilic microalga Tetraselmis sp. GSL018 isolated from the Great Salt Lake, Utah.</title>
        <authorList>
            <person name="Jinkerson R.E."/>
            <person name="D'Adamo S."/>
            <person name="Posewitz M.C."/>
        </authorList>
    </citation>
    <scope>NUCLEOTIDE SEQUENCE</scope>
    <source>
        <strain evidence="2">GSL018</strain>
    </source>
</reference>
<evidence type="ECO:0000313" key="2">
    <source>
        <dbReference type="EMBL" id="JAC83336.1"/>
    </source>
</evidence>
<feature type="compositionally biased region" description="Polar residues" evidence="1">
    <location>
        <begin position="53"/>
        <end position="62"/>
    </location>
</feature>
<feature type="region of interest" description="Disordered" evidence="1">
    <location>
        <begin position="51"/>
        <end position="95"/>
    </location>
</feature>
<gene>
    <name evidence="2" type="ORF">TSPGSL018_3592</name>
</gene>
<name>A0A061SKT0_9CHLO</name>
<dbReference type="AlphaFoldDB" id="A0A061SKT0"/>